<comment type="caution">
    <text evidence="1">The sequence shown here is derived from an EMBL/GenBank/DDBJ whole genome shotgun (WGS) entry which is preliminary data.</text>
</comment>
<feature type="non-terminal residue" evidence="1">
    <location>
        <position position="146"/>
    </location>
</feature>
<evidence type="ECO:0000313" key="2">
    <source>
        <dbReference type="Proteomes" id="UP000708208"/>
    </source>
</evidence>
<name>A0A8J2Q420_9HEXA</name>
<dbReference type="OrthoDB" id="8051532at2759"/>
<dbReference type="Proteomes" id="UP000708208">
    <property type="component" value="Unassembled WGS sequence"/>
</dbReference>
<protein>
    <submittedName>
        <fullName evidence="1">Uncharacterized protein</fullName>
    </submittedName>
</protein>
<organism evidence="1 2">
    <name type="scientific">Allacma fusca</name>
    <dbReference type="NCBI Taxonomy" id="39272"/>
    <lineage>
        <taxon>Eukaryota</taxon>
        <taxon>Metazoa</taxon>
        <taxon>Ecdysozoa</taxon>
        <taxon>Arthropoda</taxon>
        <taxon>Hexapoda</taxon>
        <taxon>Collembola</taxon>
        <taxon>Symphypleona</taxon>
        <taxon>Sminthuridae</taxon>
        <taxon>Allacma</taxon>
    </lineage>
</organism>
<evidence type="ECO:0000313" key="1">
    <source>
        <dbReference type="EMBL" id="CAG7832681.1"/>
    </source>
</evidence>
<dbReference type="EMBL" id="CAJVCH010566428">
    <property type="protein sequence ID" value="CAG7832681.1"/>
    <property type="molecule type" value="Genomic_DNA"/>
</dbReference>
<sequence>HIPGQQNPADLPSRGISVQDLVHNDMWFNGPSFLRLPNLNPEPMVCSLQNPQGDAFNPSIGISKLSQNMSMVCSLRKPKGDVSTPSMDRSHNINMSSYLRRESTVVNLSNDNSTVENIVKSYSLSSWNKLRRHTAWWKRLWCHILK</sequence>
<proteinExistence type="predicted"/>
<reference evidence="1" key="1">
    <citation type="submission" date="2021-06" db="EMBL/GenBank/DDBJ databases">
        <authorList>
            <person name="Hodson N. C."/>
            <person name="Mongue J. A."/>
            <person name="Jaron S. K."/>
        </authorList>
    </citation>
    <scope>NUCLEOTIDE SEQUENCE</scope>
</reference>
<feature type="non-terminal residue" evidence="1">
    <location>
        <position position="1"/>
    </location>
</feature>
<dbReference type="AlphaFoldDB" id="A0A8J2Q420"/>
<accession>A0A8J2Q420</accession>
<gene>
    <name evidence="1" type="ORF">AFUS01_LOCUS42359</name>
</gene>
<keyword evidence="2" id="KW-1185">Reference proteome</keyword>